<dbReference type="NCBIfam" id="TIGR03299">
    <property type="entry name" value="LGT_TIGR03299"/>
    <property type="match status" value="1"/>
</dbReference>
<protein>
    <submittedName>
        <fullName evidence="1">LGT_TIGR03299, phage/plasmid-like protein TIGR03299</fullName>
    </submittedName>
</protein>
<reference evidence="1" key="1">
    <citation type="submission" date="2020-04" db="EMBL/GenBank/DDBJ databases">
        <authorList>
            <person name="Chiriac C."/>
            <person name="Salcher M."/>
            <person name="Ghai R."/>
            <person name="Kavagutti S V."/>
        </authorList>
    </citation>
    <scope>NUCLEOTIDE SEQUENCE</scope>
</reference>
<gene>
    <name evidence="1" type="ORF">UFOVP405_20</name>
</gene>
<dbReference type="InterPro" id="IPR026325">
    <property type="entry name" value="DUF932"/>
</dbReference>
<dbReference type="EMBL" id="LR796378">
    <property type="protein sequence ID" value="CAB4140157.1"/>
    <property type="molecule type" value="Genomic_DNA"/>
</dbReference>
<proteinExistence type="predicted"/>
<dbReference type="Pfam" id="PF06067">
    <property type="entry name" value="DUF932"/>
    <property type="match status" value="1"/>
</dbReference>
<organism evidence="1">
    <name type="scientific">uncultured Caudovirales phage</name>
    <dbReference type="NCBI Taxonomy" id="2100421"/>
    <lineage>
        <taxon>Viruses</taxon>
        <taxon>Duplodnaviria</taxon>
        <taxon>Heunggongvirae</taxon>
        <taxon>Uroviricota</taxon>
        <taxon>Caudoviricetes</taxon>
        <taxon>Peduoviridae</taxon>
        <taxon>Maltschvirus</taxon>
        <taxon>Maltschvirus maltsch</taxon>
    </lineage>
</organism>
<evidence type="ECO:0000313" key="1">
    <source>
        <dbReference type="EMBL" id="CAB4140157.1"/>
    </source>
</evidence>
<sequence>MAHQITIRADGFAEMAFVGETPWHGLGQALDANADMDAWRKAAGMDWTIESTPVTYAPNNFDAITFPERFVQYRSDTLAPLSVVSARYKPVQPSQVLEFFNDLAQEHGFKLHTAGTLFGGKRLWALAETGKFAEVSKDDGIGGFLLLSTSCDKSLATTARFTSVRVVCNNTLSLATKSEEYVSFTHLTHWDSNRMQDKIAQQVESFGAFMDMAKFLKKQKCGAAAAQDFMKQILFTPKELETMEPASIEKYRPYRKIMDLFNGEAKGWELDGVRGTRWGLLNSITEYLDHHSPARSDDARLNSAWFGGGDAIKNKAVEVLAA</sequence>
<accession>A0A6J5M453</accession>
<dbReference type="InterPro" id="IPR017686">
    <property type="entry name" value="Phg/plasmid-like_prot"/>
</dbReference>
<name>A0A6J5M453_9CAUD</name>